<feature type="transmembrane region" description="Helical" evidence="1">
    <location>
        <begin position="26"/>
        <end position="45"/>
    </location>
</feature>
<name>U3BC94_VIBPR</name>
<dbReference type="Proteomes" id="UP000016570">
    <property type="component" value="Unassembled WGS sequence"/>
</dbReference>
<reference evidence="2 3" key="1">
    <citation type="submission" date="2013-09" db="EMBL/GenBank/DDBJ databases">
        <title>Whole genome shotgun sequence of Vibrio proteolyticus NBRC 13287.</title>
        <authorList>
            <person name="Isaki S."/>
            <person name="Hosoyama A."/>
            <person name="Numata M."/>
            <person name="Hashimoto M."/>
            <person name="Hosoyama Y."/>
            <person name="Tsuchikane K."/>
            <person name="Noguchi M."/>
            <person name="Hirakata S."/>
            <person name="Ichikawa N."/>
            <person name="Ohji S."/>
            <person name="Yamazoe A."/>
            <person name="Fujita N."/>
        </authorList>
    </citation>
    <scope>NUCLEOTIDE SEQUENCE [LARGE SCALE GENOMIC DNA]</scope>
    <source>
        <strain evidence="2 3">NBRC 13287</strain>
    </source>
</reference>
<gene>
    <name evidence="2" type="ORF">VPR01S_07_01830</name>
</gene>
<dbReference type="AlphaFoldDB" id="U3BC94"/>
<evidence type="ECO:0000313" key="3">
    <source>
        <dbReference type="Proteomes" id="UP000016570"/>
    </source>
</evidence>
<comment type="caution">
    <text evidence="2">The sequence shown here is derived from an EMBL/GenBank/DDBJ whole genome shotgun (WGS) entry which is preliminary data.</text>
</comment>
<keyword evidence="1" id="KW-0472">Membrane</keyword>
<feature type="transmembrane region" description="Helical" evidence="1">
    <location>
        <begin position="52"/>
        <end position="70"/>
    </location>
</feature>
<sequence>MTKPVVESSTTNNETSKLSEKTMFKFFSLLVLMHGAFFVVTVNVLERGSDELIWFTAGMWCICSVIGTVWMHKRIPAQVKATLVHKGAVFFAYLFALLPFSFVGLMLFVLAALSGVDMR</sequence>
<accession>U3BC94</accession>
<keyword evidence="1" id="KW-1133">Transmembrane helix</keyword>
<proteinExistence type="predicted"/>
<organism evidence="2 3">
    <name type="scientific">Vibrio proteolyticus NBRC 13287</name>
    <dbReference type="NCBI Taxonomy" id="1219065"/>
    <lineage>
        <taxon>Bacteria</taxon>
        <taxon>Pseudomonadati</taxon>
        <taxon>Pseudomonadota</taxon>
        <taxon>Gammaproteobacteria</taxon>
        <taxon>Vibrionales</taxon>
        <taxon>Vibrionaceae</taxon>
        <taxon>Vibrio</taxon>
    </lineage>
</organism>
<evidence type="ECO:0000256" key="1">
    <source>
        <dbReference type="SAM" id="Phobius"/>
    </source>
</evidence>
<protein>
    <submittedName>
        <fullName evidence="2">Uncharacterized protein</fullName>
    </submittedName>
</protein>
<dbReference type="STRING" id="1219065.VPR01S_07_01830"/>
<keyword evidence="3" id="KW-1185">Reference proteome</keyword>
<dbReference type="EMBL" id="BATJ01000007">
    <property type="protein sequence ID" value="GAD67384.1"/>
    <property type="molecule type" value="Genomic_DNA"/>
</dbReference>
<dbReference type="RefSeq" id="WP_021705359.1">
    <property type="nucleotide sequence ID" value="NZ_BATJ01000007.1"/>
</dbReference>
<keyword evidence="1" id="KW-0812">Transmembrane</keyword>
<evidence type="ECO:0000313" key="2">
    <source>
        <dbReference type="EMBL" id="GAD67384.1"/>
    </source>
</evidence>
<feature type="transmembrane region" description="Helical" evidence="1">
    <location>
        <begin position="90"/>
        <end position="113"/>
    </location>
</feature>